<dbReference type="Pfam" id="PF20695">
    <property type="entry name" value="UbiD_N"/>
    <property type="match status" value="1"/>
</dbReference>
<sequence>MVLSNLRDFLTLLRREGELAEVSAPVDPNLEIAEIHRRVIAAGGPALLFTNVKGSPHAVTTNLFGTARRIELAFGRRPLEFVKQAVRAVHELLPPTPAALWSFRGFGMAGLKVGLTKRGSGPVLEAMESPARLDQLPAITSWPEDGGPFVTYPLVYTEHPGPDGHGHNLGMYRMHVYDAQTTGMHWQIQKGGGFHYAAAEQQGRALPVTVFLGGPPALILAAVAPLPENVPELLLASLLMGGRIPRVADPRGGYPLLAEAEFALAGEVAPRVRRAEGPFGDHYGYYSLAHDFPVFQVQRVYHRRDAIYPATVVGKPRQEDFFIGDYLQELLSPLFPLVMPSVRDIWSYGETGFHSLAAAVVHERYAREALASAFRILGEGQLSLTKFLLITDAQRDLRDFKGTFEHVLARARFETDLFVFDQTAMDTLDYTGTALNRGSKGVLMGLGEPVRELPGAFQLPAGAALPQGVSAARPFCAGCLVVRGRPYAEEPRQAERIAGHAAWDGWPMVVLADDAEIAESSERFLWAAFTRFEPGGDMWPAGRELVRHHVTYRAPIVIDARMKPQYPKDVRPARATVELADGRWGEYFPQGMAQDPRPSGDPE</sequence>
<name>A0A6J4IQB1_9CHLR</name>
<dbReference type="Gene3D" id="3.40.1670.10">
    <property type="entry name" value="UbiD C-terminal domain-like"/>
    <property type="match status" value="1"/>
</dbReference>
<dbReference type="Pfam" id="PF20696">
    <property type="entry name" value="UbiD_C"/>
    <property type="match status" value="1"/>
</dbReference>
<dbReference type="EMBL" id="CADCTC010000149">
    <property type="protein sequence ID" value="CAA9258726.1"/>
    <property type="molecule type" value="Genomic_DNA"/>
</dbReference>
<dbReference type="NCBIfam" id="TIGR00148">
    <property type="entry name" value="UbiD family decarboxylase"/>
    <property type="match status" value="1"/>
</dbReference>
<organism evidence="4">
    <name type="scientific">uncultured Chloroflexota bacterium</name>
    <dbReference type="NCBI Taxonomy" id="166587"/>
    <lineage>
        <taxon>Bacteria</taxon>
        <taxon>Bacillati</taxon>
        <taxon>Chloroflexota</taxon>
        <taxon>environmental samples</taxon>
    </lineage>
</organism>
<accession>A0A6J4IQB1</accession>
<gene>
    <name evidence="4" type="ORF">AVDCRST_MAG77-2571</name>
</gene>
<dbReference type="InterPro" id="IPR049381">
    <property type="entry name" value="UbiD-like_C"/>
</dbReference>
<dbReference type="InterPro" id="IPR002830">
    <property type="entry name" value="UbiD"/>
</dbReference>
<evidence type="ECO:0000313" key="4">
    <source>
        <dbReference type="EMBL" id="CAA9258726.1"/>
    </source>
</evidence>
<dbReference type="Pfam" id="PF01977">
    <property type="entry name" value="UbiD"/>
    <property type="match status" value="1"/>
</dbReference>
<dbReference type="GO" id="GO:0016831">
    <property type="term" value="F:carboxy-lyase activity"/>
    <property type="evidence" value="ECO:0007669"/>
    <property type="project" value="InterPro"/>
</dbReference>
<dbReference type="PANTHER" id="PTHR30108:SF7">
    <property type="entry name" value="3-POLYPRENYL-4-HYDROXYBENZOATE DECARBOXYLASE"/>
    <property type="match status" value="1"/>
</dbReference>
<proteinExistence type="predicted"/>
<evidence type="ECO:0000259" key="2">
    <source>
        <dbReference type="Pfam" id="PF20695"/>
    </source>
</evidence>
<dbReference type="InterPro" id="IPR048304">
    <property type="entry name" value="UbiD_Rift_dom"/>
</dbReference>
<dbReference type="PANTHER" id="PTHR30108">
    <property type="entry name" value="3-OCTAPRENYL-4-HYDROXYBENZOATE CARBOXY-LYASE-RELATED"/>
    <property type="match status" value="1"/>
</dbReference>
<feature type="domain" description="3-octaprenyl-4-hydroxybenzoate carboxy-lyase-like Rift-related" evidence="1">
    <location>
        <begin position="118"/>
        <end position="316"/>
    </location>
</feature>
<reference evidence="4" key="1">
    <citation type="submission" date="2020-02" db="EMBL/GenBank/DDBJ databases">
        <authorList>
            <person name="Meier V. D."/>
        </authorList>
    </citation>
    <scope>NUCLEOTIDE SEQUENCE</scope>
    <source>
        <strain evidence="4">AVDCRST_MAG77</strain>
    </source>
</reference>
<dbReference type="SUPFAM" id="SSF143968">
    <property type="entry name" value="UbiD C-terminal domain-like"/>
    <property type="match status" value="2"/>
</dbReference>
<dbReference type="GO" id="GO:0005737">
    <property type="term" value="C:cytoplasm"/>
    <property type="evidence" value="ECO:0007669"/>
    <property type="project" value="TreeGrafter"/>
</dbReference>
<dbReference type="InterPro" id="IPR049383">
    <property type="entry name" value="UbiD-like_N"/>
</dbReference>
<dbReference type="AlphaFoldDB" id="A0A6J4IQB1"/>
<evidence type="ECO:0000259" key="1">
    <source>
        <dbReference type="Pfam" id="PF01977"/>
    </source>
</evidence>
<evidence type="ECO:0000259" key="3">
    <source>
        <dbReference type="Pfam" id="PF20696"/>
    </source>
</evidence>
<dbReference type="SUPFAM" id="SSF50475">
    <property type="entry name" value="FMN-binding split barrel"/>
    <property type="match status" value="1"/>
</dbReference>
<feature type="domain" description="3-octaprenyl-4-hydroxybenzoate carboxy-lyase-like N-terminal" evidence="2">
    <location>
        <begin position="11"/>
        <end position="88"/>
    </location>
</feature>
<protein>
    <submittedName>
        <fullName evidence="4">UbiD family decarboxylase associated with menaquinone via futalosine</fullName>
    </submittedName>
</protein>
<feature type="domain" description="3-octaprenyl-4-hydroxybenzoate carboxy-lyase-like C-terminal" evidence="3">
    <location>
        <begin position="323"/>
        <end position="443"/>
    </location>
</feature>